<dbReference type="Proteomes" id="UP000297245">
    <property type="component" value="Unassembled WGS sequence"/>
</dbReference>
<organism evidence="2 3">
    <name type="scientific">Dendrothele bispora (strain CBS 962.96)</name>
    <dbReference type="NCBI Taxonomy" id="1314807"/>
    <lineage>
        <taxon>Eukaryota</taxon>
        <taxon>Fungi</taxon>
        <taxon>Dikarya</taxon>
        <taxon>Basidiomycota</taxon>
        <taxon>Agaricomycotina</taxon>
        <taxon>Agaricomycetes</taxon>
        <taxon>Agaricomycetidae</taxon>
        <taxon>Agaricales</taxon>
        <taxon>Agaricales incertae sedis</taxon>
        <taxon>Dendrothele</taxon>
    </lineage>
</organism>
<dbReference type="EMBL" id="ML179105">
    <property type="protein sequence ID" value="THV00343.1"/>
    <property type="molecule type" value="Genomic_DNA"/>
</dbReference>
<dbReference type="AlphaFoldDB" id="A0A4S8MCS9"/>
<sequence>MESNDANPADVFLFWHAVVFGIERIITDEDNGYPTDVQEQILAVLNHRHSQLFCPRGRLYNAAYLVTAYLNPGYISSDLFVDNDVDPKNPSDPYSVSKLQSSGIRHPKLFSFILTFLVDMAGKEAQKGKQEAFTKWNGRADDVIAQLAKELKAYSRRRHPFDDYFQRDSSTQAIIRWWKDCISEESGAVLLPYLAVKLYSMRVNSMSDERTASTFTWMTPATRSRMSIDTMSSKTMIYQFYRKEETHQLESQSRASQVKKFSSLKHILYGSTAPQKLTETKTAEEEVAESGEADDSWLDEEMEYGYSGPSDSLLHAAKFINPDSSELASIFADKEIEGTTNSDQSRVVPSFLAPSSSNNDFSHSRVSSFLAQID</sequence>
<evidence type="ECO:0000313" key="3">
    <source>
        <dbReference type="Proteomes" id="UP000297245"/>
    </source>
</evidence>
<reference evidence="2 3" key="1">
    <citation type="journal article" date="2019" name="Nat. Ecol. Evol.">
        <title>Megaphylogeny resolves global patterns of mushroom evolution.</title>
        <authorList>
            <person name="Varga T."/>
            <person name="Krizsan K."/>
            <person name="Foldi C."/>
            <person name="Dima B."/>
            <person name="Sanchez-Garcia M."/>
            <person name="Sanchez-Ramirez S."/>
            <person name="Szollosi G.J."/>
            <person name="Szarkandi J.G."/>
            <person name="Papp V."/>
            <person name="Albert L."/>
            <person name="Andreopoulos W."/>
            <person name="Angelini C."/>
            <person name="Antonin V."/>
            <person name="Barry K.W."/>
            <person name="Bougher N.L."/>
            <person name="Buchanan P."/>
            <person name="Buyck B."/>
            <person name="Bense V."/>
            <person name="Catcheside P."/>
            <person name="Chovatia M."/>
            <person name="Cooper J."/>
            <person name="Damon W."/>
            <person name="Desjardin D."/>
            <person name="Finy P."/>
            <person name="Geml J."/>
            <person name="Haridas S."/>
            <person name="Hughes K."/>
            <person name="Justo A."/>
            <person name="Karasinski D."/>
            <person name="Kautmanova I."/>
            <person name="Kiss B."/>
            <person name="Kocsube S."/>
            <person name="Kotiranta H."/>
            <person name="LaButti K.M."/>
            <person name="Lechner B.E."/>
            <person name="Liimatainen K."/>
            <person name="Lipzen A."/>
            <person name="Lukacs Z."/>
            <person name="Mihaltcheva S."/>
            <person name="Morgado L.N."/>
            <person name="Niskanen T."/>
            <person name="Noordeloos M.E."/>
            <person name="Ohm R.A."/>
            <person name="Ortiz-Santana B."/>
            <person name="Ovrebo C."/>
            <person name="Racz N."/>
            <person name="Riley R."/>
            <person name="Savchenko A."/>
            <person name="Shiryaev A."/>
            <person name="Soop K."/>
            <person name="Spirin V."/>
            <person name="Szebenyi C."/>
            <person name="Tomsovsky M."/>
            <person name="Tulloss R.E."/>
            <person name="Uehling J."/>
            <person name="Grigoriev I.V."/>
            <person name="Vagvolgyi C."/>
            <person name="Papp T."/>
            <person name="Martin F.M."/>
            <person name="Miettinen O."/>
            <person name="Hibbett D.S."/>
            <person name="Nagy L.G."/>
        </authorList>
    </citation>
    <scope>NUCLEOTIDE SEQUENCE [LARGE SCALE GENOMIC DNA]</scope>
    <source>
        <strain evidence="2 3">CBS 962.96</strain>
    </source>
</reference>
<dbReference type="OrthoDB" id="3236755at2759"/>
<evidence type="ECO:0000256" key="1">
    <source>
        <dbReference type="SAM" id="MobiDB-lite"/>
    </source>
</evidence>
<evidence type="ECO:0000313" key="2">
    <source>
        <dbReference type="EMBL" id="THV00343.1"/>
    </source>
</evidence>
<keyword evidence="3" id="KW-1185">Reference proteome</keyword>
<name>A0A4S8MCS9_DENBC</name>
<feature type="region of interest" description="Disordered" evidence="1">
    <location>
        <begin position="338"/>
        <end position="374"/>
    </location>
</feature>
<protein>
    <recommendedName>
        <fullName evidence="4">HAT C-terminal dimerisation domain-containing protein</fullName>
    </recommendedName>
</protein>
<dbReference type="SUPFAM" id="SSF53098">
    <property type="entry name" value="Ribonuclease H-like"/>
    <property type="match status" value="1"/>
</dbReference>
<dbReference type="InterPro" id="IPR012337">
    <property type="entry name" value="RNaseH-like_sf"/>
</dbReference>
<proteinExistence type="predicted"/>
<accession>A0A4S8MCS9</accession>
<gene>
    <name evidence="2" type="ORF">K435DRAFT_751212</name>
</gene>
<evidence type="ECO:0008006" key="4">
    <source>
        <dbReference type="Google" id="ProtNLM"/>
    </source>
</evidence>